<evidence type="ECO:0000313" key="1">
    <source>
        <dbReference type="EMBL" id="OYX30759.1"/>
    </source>
</evidence>
<organism evidence="1 2">
    <name type="scientific">Brevundimonas subvibrioides</name>
    <dbReference type="NCBI Taxonomy" id="74313"/>
    <lineage>
        <taxon>Bacteria</taxon>
        <taxon>Pseudomonadati</taxon>
        <taxon>Pseudomonadota</taxon>
        <taxon>Alphaproteobacteria</taxon>
        <taxon>Caulobacterales</taxon>
        <taxon>Caulobacteraceae</taxon>
        <taxon>Brevundimonas</taxon>
    </lineage>
</organism>
<sequence length="279" mass="30305">MGQAQVIVVGNEKGGAGKSTLAIHIVCGLLHAGRRVAILDLDLRQRSMSHFFAHRAAWTAANNVVLPMPVEPDLGDGKALARADEAEQIARFDAAFAEAQGAGAEVILIDTPGGDTPLSRAAHARADQIVTPMNDSFVDFDMLGTVDPVTLDLLKPSTYSESVWEARKHRAIKEGRHAAIDWVVVTNRLAVAEARNRRRLEERMLKLAKRVGFRVGPGLRDRVIYRELFPFGLTVADLSNEVRPVAVSLAHVAARQEMRNLMQSLGLEDVSLPALDAAA</sequence>
<dbReference type="Pfam" id="PF09140">
    <property type="entry name" value="MipZ"/>
    <property type="match status" value="1"/>
</dbReference>
<proteinExistence type="predicted"/>
<dbReference type="CDD" id="cd02042">
    <property type="entry name" value="ParAB_family"/>
    <property type="match status" value="1"/>
</dbReference>
<dbReference type="AlphaFoldDB" id="A0A258FF72"/>
<dbReference type="EMBL" id="NCEB01000039">
    <property type="protein sequence ID" value="OYX30759.1"/>
    <property type="molecule type" value="Genomic_DNA"/>
</dbReference>
<dbReference type="SUPFAM" id="SSF52540">
    <property type="entry name" value="P-loop containing nucleoside triphosphate hydrolases"/>
    <property type="match status" value="1"/>
</dbReference>
<gene>
    <name evidence="1" type="ORF">B7Z01_13685</name>
</gene>
<dbReference type="InterPro" id="IPR015223">
    <property type="entry name" value="MipZ"/>
</dbReference>
<dbReference type="Proteomes" id="UP000215595">
    <property type="component" value="Unassembled WGS sequence"/>
</dbReference>
<dbReference type="InterPro" id="IPR050678">
    <property type="entry name" value="DNA_Partitioning_ATPase"/>
</dbReference>
<protein>
    <submittedName>
        <fullName evidence="1">ATPase</fullName>
    </submittedName>
</protein>
<reference evidence="1 2" key="1">
    <citation type="submission" date="2017-03" db="EMBL/GenBank/DDBJ databases">
        <title>Lifting the veil on microbial sulfur biogeochemistry in mining wastewaters.</title>
        <authorList>
            <person name="Kantor R.S."/>
            <person name="Colenbrander Nelson T."/>
            <person name="Marshall S."/>
            <person name="Bennett D."/>
            <person name="Apte S."/>
            <person name="Camacho D."/>
            <person name="Thomas B.C."/>
            <person name="Warren L.A."/>
            <person name="Banfield J.F."/>
        </authorList>
    </citation>
    <scope>NUCLEOTIDE SEQUENCE [LARGE SCALE GENOMIC DNA]</scope>
    <source>
        <strain evidence="1">32-69-9</strain>
    </source>
</reference>
<dbReference type="PANTHER" id="PTHR13696">
    <property type="entry name" value="P-LOOP CONTAINING NUCLEOSIDE TRIPHOSPHATE HYDROLASE"/>
    <property type="match status" value="1"/>
</dbReference>
<dbReference type="PANTHER" id="PTHR13696:SF96">
    <property type="entry name" value="COBQ_COBB_MIND_PARA NUCLEOTIDE BINDING DOMAIN-CONTAINING PROTEIN"/>
    <property type="match status" value="1"/>
</dbReference>
<dbReference type="InterPro" id="IPR027417">
    <property type="entry name" value="P-loop_NTPase"/>
</dbReference>
<dbReference type="Gene3D" id="3.40.50.300">
    <property type="entry name" value="P-loop containing nucleotide triphosphate hydrolases"/>
    <property type="match status" value="1"/>
</dbReference>
<accession>A0A258FF72</accession>
<comment type="caution">
    <text evidence="1">The sequence shown here is derived from an EMBL/GenBank/DDBJ whole genome shotgun (WGS) entry which is preliminary data.</text>
</comment>
<name>A0A258FF72_9CAUL</name>
<evidence type="ECO:0000313" key="2">
    <source>
        <dbReference type="Proteomes" id="UP000215595"/>
    </source>
</evidence>